<dbReference type="Gene3D" id="3.30.420.240">
    <property type="match status" value="1"/>
</dbReference>
<evidence type="ECO:0000313" key="3">
    <source>
        <dbReference type="EMBL" id="SER84689.1"/>
    </source>
</evidence>
<feature type="region of interest" description="Disordered" evidence="1">
    <location>
        <begin position="56"/>
        <end position="79"/>
    </location>
</feature>
<evidence type="ECO:0000256" key="1">
    <source>
        <dbReference type="SAM" id="MobiDB-lite"/>
    </source>
</evidence>
<keyword evidence="4" id="KW-1185">Reference proteome</keyword>
<reference evidence="3 4" key="1">
    <citation type="submission" date="2016-10" db="EMBL/GenBank/DDBJ databases">
        <authorList>
            <person name="de Groot N.N."/>
        </authorList>
    </citation>
    <scope>NUCLEOTIDE SEQUENCE [LARGE SCALE GENOMIC DNA]</scope>
    <source>
        <strain evidence="3 4">ATCC 35958</strain>
    </source>
</reference>
<dbReference type="Proteomes" id="UP000199766">
    <property type="component" value="Unassembled WGS sequence"/>
</dbReference>
<feature type="non-terminal residue" evidence="3">
    <location>
        <position position="1"/>
    </location>
</feature>
<evidence type="ECO:0000313" key="2">
    <source>
        <dbReference type="EMBL" id="SER71361.1"/>
    </source>
</evidence>
<organism evidence="3 4">
    <name type="scientific">Giesbergeria anulus</name>
    <dbReference type="NCBI Taxonomy" id="180197"/>
    <lineage>
        <taxon>Bacteria</taxon>
        <taxon>Pseudomonadati</taxon>
        <taxon>Pseudomonadota</taxon>
        <taxon>Betaproteobacteria</taxon>
        <taxon>Burkholderiales</taxon>
        <taxon>Comamonadaceae</taxon>
        <taxon>Giesbergeria</taxon>
    </lineage>
</organism>
<proteinExistence type="predicted"/>
<gene>
    <name evidence="2" type="ORF">SAMN02982919_02854</name>
    <name evidence="3" type="ORF">SAMN02982919_03137</name>
</gene>
<name>A0A1H9SKA7_9BURK</name>
<dbReference type="EMBL" id="FOGD01000019">
    <property type="protein sequence ID" value="SER84689.1"/>
    <property type="molecule type" value="Genomic_DNA"/>
</dbReference>
<evidence type="ECO:0000313" key="4">
    <source>
        <dbReference type="Proteomes" id="UP000199766"/>
    </source>
</evidence>
<accession>A0A1H9SKA7</accession>
<dbReference type="AlphaFoldDB" id="A0A1H9SKA7"/>
<dbReference type="EMBL" id="FOGD01000013">
    <property type="protein sequence ID" value="SER71361.1"/>
    <property type="molecule type" value="Genomic_DNA"/>
</dbReference>
<sequence>LVRIPDDPRIRADLRKVQKTTTTAGNIRFVAESEGDGHADRFWALALARHAGANPTAPLEYTSGGPRESSQPLGDFIYG</sequence>
<protein>
    <submittedName>
        <fullName evidence="3">Uncharacterized protein</fullName>
    </submittedName>
</protein>